<comment type="caution">
    <text evidence="3">The sequence shown here is derived from an EMBL/GenBank/DDBJ whole genome shotgun (WGS) entry which is preliminary data.</text>
</comment>
<reference evidence="3" key="1">
    <citation type="submission" date="2021-11" db="EMBL/GenBank/DDBJ databases">
        <authorList>
            <person name="Herlambang A."/>
            <person name="Guo Y."/>
            <person name="Takashima Y."/>
            <person name="Nishizawa T."/>
        </authorList>
    </citation>
    <scope>NUCLEOTIDE SEQUENCE</scope>
    <source>
        <strain evidence="3">E1425</strain>
    </source>
</reference>
<feature type="compositionally biased region" description="Low complexity" evidence="1">
    <location>
        <begin position="423"/>
        <end position="445"/>
    </location>
</feature>
<feature type="compositionally biased region" description="Polar residues" evidence="1">
    <location>
        <begin position="121"/>
        <end position="136"/>
    </location>
</feature>
<dbReference type="EMBL" id="BQFW01000002">
    <property type="protein sequence ID" value="GJJ68846.1"/>
    <property type="molecule type" value="Genomic_DNA"/>
</dbReference>
<proteinExistence type="predicted"/>
<dbReference type="InterPro" id="IPR013087">
    <property type="entry name" value="Znf_C2H2_type"/>
</dbReference>
<organism evidence="3 4">
    <name type="scientific">Entomortierella parvispora</name>
    <dbReference type="NCBI Taxonomy" id="205924"/>
    <lineage>
        <taxon>Eukaryota</taxon>
        <taxon>Fungi</taxon>
        <taxon>Fungi incertae sedis</taxon>
        <taxon>Mucoromycota</taxon>
        <taxon>Mortierellomycotina</taxon>
        <taxon>Mortierellomycetes</taxon>
        <taxon>Mortierellales</taxon>
        <taxon>Mortierellaceae</taxon>
        <taxon>Entomortierella</taxon>
    </lineage>
</organism>
<feature type="region of interest" description="Disordered" evidence="1">
    <location>
        <begin position="121"/>
        <end position="150"/>
    </location>
</feature>
<feature type="region of interest" description="Disordered" evidence="1">
    <location>
        <begin position="364"/>
        <end position="388"/>
    </location>
</feature>
<dbReference type="PROSITE" id="PS00028">
    <property type="entry name" value="ZINC_FINGER_C2H2_1"/>
    <property type="match status" value="2"/>
</dbReference>
<name>A0A9P3LSB4_9FUNG</name>
<keyword evidence="4" id="KW-1185">Reference proteome</keyword>
<sequence length="502" mass="54744">MNNLPFKCNKEGCRLQFSTRALFLIHLSDHTARGGPQVPGPASEAIHDSIARPSSSGDAVSMTNSTPARVKISGSGSILDNNGENRAKKRPRLSGESTTKEYHTIPGNDLGELAQKKVKTSELQGTPRSLDSTINNRIPIKPAPQSATKTLGHPPVIIVLSDTEDDTKDANESRNAKLAEKVVALDHKESLLNTNVRRSTVVLEGFSRKRSGWGSRRMRGGFSRKRAGGKGPKIDLEPGTCCQWHQHLRKREEEQQGSLWKNVITPTCHAAFRNPRNLVDHYLTHLRELHGTIECPIAECGMILRSSKGLKGHNRLFHERATVKRRTLRSPSTSSSSATLVAATISGSSMADGAAFVQDTHGLSSVSNSKQMPTQPSTAPSTQINTAPSTRIAVSDINEFTPKQNLQPWSDPRCNVYTISDLSSSSSPENLGDSNNKANDNNNGSDTDRTETDDEYMCVDDIVNGAKEGNTLESTTSSIVSDYEVNSLPRVLGPFFTRLQKK</sequence>
<dbReference type="SMART" id="SM00355">
    <property type="entry name" value="ZnF_C2H2"/>
    <property type="match status" value="3"/>
</dbReference>
<feature type="compositionally biased region" description="Polar residues" evidence="1">
    <location>
        <begin position="74"/>
        <end position="84"/>
    </location>
</feature>
<evidence type="ECO:0000259" key="2">
    <source>
        <dbReference type="PROSITE" id="PS00028"/>
    </source>
</evidence>
<feature type="region of interest" description="Disordered" evidence="1">
    <location>
        <begin position="420"/>
        <end position="454"/>
    </location>
</feature>
<feature type="domain" description="C2H2-type" evidence="2">
    <location>
        <begin position="8"/>
        <end position="30"/>
    </location>
</feature>
<feature type="region of interest" description="Disordered" evidence="1">
    <location>
        <begin position="68"/>
        <end position="107"/>
    </location>
</feature>
<evidence type="ECO:0000256" key="1">
    <source>
        <dbReference type="SAM" id="MobiDB-lite"/>
    </source>
</evidence>
<accession>A0A9P3LSB4</accession>
<dbReference type="AlphaFoldDB" id="A0A9P3LSB4"/>
<reference evidence="3" key="2">
    <citation type="journal article" date="2022" name="Microbiol. Resour. Announc.">
        <title>Whole-Genome Sequence of Entomortierella parvispora E1425, a Mucoromycotan Fungus Associated with Burkholderiaceae-Related Endosymbiotic Bacteria.</title>
        <authorList>
            <person name="Herlambang A."/>
            <person name="Guo Y."/>
            <person name="Takashima Y."/>
            <person name="Narisawa K."/>
            <person name="Ohta H."/>
            <person name="Nishizawa T."/>
        </authorList>
    </citation>
    <scope>NUCLEOTIDE SEQUENCE</scope>
    <source>
        <strain evidence="3">E1425</strain>
    </source>
</reference>
<feature type="domain" description="C2H2-type" evidence="2">
    <location>
        <begin position="295"/>
        <end position="318"/>
    </location>
</feature>
<evidence type="ECO:0000313" key="3">
    <source>
        <dbReference type="EMBL" id="GJJ68846.1"/>
    </source>
</evidence>
<evidence type="ECO:0000313" key="4">
    <source>
        <dbReference type="Proteomes" id="UP000827284"/>
    </source>
</evidence>
<gene>
    <name evidence="3" type="ORF">EMPS_01192</name>
</gene>
<protein>
    <recommendedName>
        <fullName evidence="2">C2H2-type domain-containing protein</fullName>
    </recommendedName>
</protein>
<dbReference type="Proteomes" id="UP000827284">
    <property type="component" value="Unassembled WGS sequence"/>
</dbReference>